<evidence type="ECO:0000313" key="11">
    <source>
        <dbReference type="Proteomes" id="UP000029227"/>
    </source>
</evidence>
<dbReference type="STRING" id="754436.JCM19237_3735"/>
<evidence type="ECO:0000256" key="7">
    <source>
        <dbReference type="ARBA" id="ARBA00022884"/>
    </source>
</evidence>
<reference evidence="10 11" key="1">
    <citation type="journal article" date="2014" name="Genome Announc.">
        <title>Draft Genome Sequences of Two Vibrionaceae Species, Vibrio ponticus C121 and Photobacterium aphoticum C119, Isolated as Coral Reef Microbiota.</title>
        <authorList>
            <person name="Al-saari N."/>
            <person name="Meirelles P.M."/>
            <person name="Mino S."/>
            <person name="Suda W."/>
            <person name="Oshima K."/>
            <person name="Hattori M."/>
            <person name="Ohkuma M."/>
            <person name="Thompson F.L."/>
            <person name="Gomez-Gil B."/>
            <person name="Sawabe T."/>
            <person name="Sawabe T."/>
        </authorList>
    </citation>
    <scope>NUCLEOTIDE SEQUENCE [LARGE SCALE GENOMIC DNA]</scope>
    <source>
        <strain evidence="10 11">JCM 19237</strain>
    </source>
</reference>
<dbReference type="NCBIfam" id="TIGR02063">
    <property type="entry name" value="RNase_R"/>
    <property type="match status" value="1"/>
</dbReference>
<dbReference type="AlphaFoldDB" id="A0A090R1G9"/>
<dbReference type="EC" id="3.1.13.1" evidence="2"/>
<feature type="compositionally biased region" description="Basic residues" evidence="8">
    <location>
        <begin position="517"/>
        <end position="541"/>
    </location>
</feature>
<dbReference type="Pfam" id="PF00773">
    <property type="entry name" value="RNB"/>
    <property type="match status" value="1"/>
</dbReference>
<dbReference type="InterPro" id="IPR022966">
    <property type="entry name" value="RNase_II/R_CS"/>
</dbReference>
<dbReference type="InterPro" id="IPR001900">
    <property type="entry name" value="RNase_II/R"/>
</dbReference>
<sequence>MRPGTALDNEAVKRGNSVYFPSQVIPMLPEVLSNGLCSLNPQVDRLCMVCEMTISDAGKLSGYKHYEAVMNSHARLTYTKVSKMLDGDEELRERYAPLVPHLEELYSMYKVLKGAREERGAIEFETVETQFIFNADRKIDRIVPAERNDAHKIIEECMILANIASARFVEKAKEPALYRIHDVPGEERLMAFRDFLGELSLQLSGGLEPSPKDYAALAHMIQNRPDKELIQTMLLRSMKQAVYQADNIGHFGLALSQYAHFTSPIRRYPDLTLHRALKYLIAKQAGENTERWTPTGGYHYSFDEMDTLGEQCSMTERRADDATRDVADWLKCEYMQDHVGDEFDGVIANVTGFGFFVRLNELNIDGLVHISNLANDYYQYDPIGQRLIGDNSGQVYRLGDTVKVKVASINLNDRQIDFDIVGSTRKPRGAGKTAKNREKRGEQSRTPKQRMRKAEGMQRQSLKVYRVEEGEAQQEQRAKSKKERTSVRQKLKAGAIPKLEGDKAPAGRKHDADADKPKHKKKTKARKKQRAGKKERAAKKK</sequence>
<evidence type="ECO:0000313" key="10">
    <source>
        <dbReference type="EMBL" id="GAL08373.1"/>
    </source>
</evidence>
<dbReference type="InterPro" id="IPR050180">
    <property type="entry name" value="RNR_Ribonuclease"/>
</dbReference>
<dbReference type="EMBL" id="BBMN01000025">
    <property type="protein sequence ID" value="GAL08373.1"/>
    <property type="molecule type" value="Genomic_DNA"/>
</dbReference>
<gene>
    <name evidence="10" type="ORF">JCM19237_3735</name>
</gene>
<evidence type="ECO:0000256" key="5">
    <source>
        <dbReference type="ARBA" id="ARBA00022801"/>
    </source>
</evidence>
<dbReference type="GO" id="GO:0003723">
    <property type="term" value="F:RNA binding"/>
    <property type="evidence" value="ECO:0007669"/>
    <property type="project" value="UniProtKB-KW"/>
</dbReference>
<dbReference type="PANTHER" id="PTHR23355:SF9">
    <property type="entry name" value="DIS3-LIKE EXONUCLEASE 2"/>
    <property type="match status" value="1"/>
</dbReference>
<dbReference type="SMART" id="SM00955">
    <property type="entry name" value="RNB"/>
    <property type="match status" value="1"/>
</dbReference>
<dbReference type="Pfam" id="PF00575">
    <property type="entry name" value="S1"/>
    <property type="match status" value="1"/>
</dbReference>
<feature type="compositionally biased region" description="Basic and acidic residues" evidence="8">
    <location>
        <begin position="435"/>
        <end position="445"/>
    </location>
</feature>
<evidence type="ECO:0000256" key="1">
    <source>
        <dbReference type="ARBA" id="ARBA00001849"/>
    </source>
</evidence>
<dbReference type="eggNOG" id="COG0557">
    <property type="taxonomic scope" value="Bacteria"/>
</dbReference>
<comment type="catalytic activity">
    <reaction evidence="1">
        <text>Exonucleolytic cleavage in the 3'- to 5'-direction to yield nucleoside 5'-phosphates.</text>
        <dbReference type="EC" id="3.1.13.1"/>
    </reaction>
</comment>
<comment type="caution">
    <text evidence="10">The sequence shown here is derived from an EMBL/GenBank/DDBJ whole genome shotgun (WGS) entry which is preliminary data.</text>
</comment>
<evidence type="ECO:0000256" key="8">
    <source>
        <dbReference type="SAM" id="MobiDB-lite"/>
    </source>
</evidence>
<keyword evidence="7" id="KW-0694">RNA-binding</keyword>
<feature type="domain" description="S1 motif" evidence="9">
    <location>
        <begin position="340"/>
        <end position="421"/>
    </location>
</feature>
<evidence type="ECO:0000256" key="6">
    <source>
        <dbReference type="ARBA" id="ARBA00022839"/>
    </source>
</evidence>
<dbReference type="Proteomes" id="UP000029227">
    <property type="component" value="Unassembled WGS sequence"/>
</dbReference>
<dbReference type="PROSITE" id="PS50126">
    <property type="entry name" value="S1"/>
    <property type="match status" value="1"/>
</dbReference>
<dbReference type="SMART" id="SM00316">
    <property type="entry name" value="S1"/>
    <property type="match status" value="1"/>
</dbReference>
<protein>
    <recommendedName>
        <fullName evidence="2">exoribonuclease II</fullName>
        <ecNumber evidence="2">3.1.13.1</ecNumber>
    </recommendedName>
</protein>
<keyword evidence="3" id="KW-0963">Cytoplasm</keyword>
<dbReference type="InterPro" id="IPR004476">
    <property type="entry name" value="RNase_II/RNase_R"/>
</dbReference>
<dbReference type="GO" id="GO:0006402">
    <property type="term" value="P:mRNA catabolic process"/>
    <property type="evidence" value="ECO:0007669"/>
    <property type="project" value="TreeGrafter"/>
</dbReference>
<feature type="compositionally biased region" description="Basic and acidic residues" evidence="8">
    <location>
        <begin position="465"/>
        <end position="486"/>
    </location>
</feature>
<keyword evidence="5" id="KW-0378">Hydrolase</keyword>
<dbReference type="GO" id="GO:0005829">
    <property type="term" value="C:cytosol"/>
    <property type="evidence" value="ECO:0007669"/>
    <property type="project" value="TreeGrafter"/>
</dbReference>
<dbReference type="PANTHER" id="PTHR23355">
    <property type="entry name" value="RIBONUCLEASE"/>
    <property type="match status" value="1"/>
</dbReference>
<dbReference type="CDD" id="cd04471">
    <property type="entry name" value="S1_RNase_R"/>
    <property type="match status" value="1"/>
</dbReference>
<dbReference type="SUPFAM" id="SSF50249">
    <property type="entry name" value="Nucleic acid-binding proteins"/>
    <property type="match status" value="2"/>
</dbReference>
<evidence type="ECO:0000259" key="9">
    <source>
        <dbReference type="PROSITE" id="PS50126"/>
    </source>
</evidence>
<dbReference type="InterPro" id="IPR011805">
    <property type="entry name" value="RNase_R"/>
</dbReference>
<proteinExistence type="predicted"/>
<keyword evidence="6" id="KW-0269">Exonuclease</keyword>
<feature type="region of interest" description="Disordered" evidence="8">
    <location>
        <begin position="422"/>
        <end position="541"/>
    </location>
</feature>
<dbReference type="NCBIfam" id="TIGR00358">
    <property type="entry name" value="3_prime_RNase"/>
    <property type="match status" value="1"/>
</dbReference>
<dbReference type="GO" id="GO:0008859">
    <property type="term" value="F:exoribonuclease II activity"/>
    <property type="evidence" value="ECO:0007669"/>
    <property type="project" value="UniProtKB-EC"/>
</dbReference>
<name>A0A090R1G9_9GAMM</name>
<dbReference type="Gene3D" id="2.40.50.140">
    <property type="entry name" value="Nucleic acid-binding proteins"/>
    <property type="match status" value="1"/>
</dbReference>
<dbReference type="PROSITE" id="PS01175">
    <property type="entry name" value="RIBONUCLEASE_II"/>
    <property type="match status" value="1"/>
</dbReference>
<accession>A0A090R1G9</accession>
<organism evidence="10 11">
    <name type="scientific">Photobacterium aphoticum</name>
    <dbReference type="NCBI Taxonomy" id="754436"/>
    <lineage>
        <taxon>Bacteria</taxon>
        <taxon>Pseudomonadati</taxon>
        <taxon>Pseudomonadota</taxon>
        <taxon>Gammaproteobacteria</taxon>
        <taxon>Vibrionales</taxon>
        <taxon>Vibrionaceae</taxon>
        <taxon>Photobacterium</taxon>
    </lineage>
</organism>
<evidence type="ECO:0000256" key="3">
    <source>
        <dbReference type="ARBA" id="ARBA00022490"/>
    </source>
</evidence>
<dbReference type="InterPro" id="IPR003029">
    <property type="entry name" value="S1_domain"/>
</dbReference>
<evidence type="ECO:0000256" key="2">
    <source>
        <dbReference type="ARBA" id="ARBA00012163"/>
    </source>
</evidence>
<keyword evidence="4" id="KW-0540">Nuclease</keyword>
<evidence type="ECO:0000256" key="4">
    <source>
        <dbReference type="ARBA" id="ARBA00022722"/>
    </source>
</evidence>
<feature type="compositionally biased region" description="Basic and acidic residues" evidence="8">
    <location>
        <begin position="499"/>
        <end position="516"/>
    </location>
</feature>
<dbReference type="InterPro" id="IPR012340">
    <property type="entry name" value="NA-bd_OB-fold"/>
</dbReference>